<evidence type="ECO:0000313" key="3">
    <source>
        <dbReference type="EMBL" id="CAK1554071.1"/>
    </source>
</evidence>
<evidence type="ECO:0000313" key="4">
    <source>
        <dbReference type="Proteomes" id="UP001497472"/>
    </source>
</evidence>
<dbReference type="AlphaFoldDB" id="A0AAV1JZ20"/>
<organism evidence="3 4">
    <name type="scientific">Leptosia nina</name>
    <dbReference type="NCBI Taxonomy" id="320188"/>
    <lineage>
        <taxon>Eukaryota</taxon>
        <taxon>Metazoa</taxon>
        <taxon>Ecdysozoa</taxon>
        <taxon>Arthropoda</taxon>
        <taxon>Hexapoda</taxon>
        <taxon>Insecta</taxon>
        <taxon>Pterygota</taxon>
        <taxon>Neoptera</taxon>
        <taxon>Endopterygota</taxon>
        <taxon>Lepidoptera</taxon>
        <taxon>Glossata</taxon>
        <taxon>Ditrysia</taxon>
        <taxon>Papilionoidea</taxon>
        <taxon>Pieridae</taxon>
        <taxon>Pierinae</taxon>
        <taxon>Leptosia</taxon>
    </lineage>
</organism>
<dbReference type="GO" id="GO:0008010">
    <property type="term" value="F:structural constituent of chitin-based larval cuticle"/>
    <property type="evidence" value="ECO:0007669"/>
    <property type="project" value="TreeGrafter"/>
</dbReference>
<comment type="caution">
    <text evidence="3">The sequence shown here is derived from an EMBL/GenBank/DDBJ whole genome shotgun (WGS) entry which is preliminary data.</text>
</comment>
<feature type="domain" description="DUF243" evidence="2">
    <location>
        <begin position="153"/>
        <end position="240"/>
    </location>
</feature>
<protein>
    <recommendedName>
        <fullName evidence="2">DUF243 domain-containing protein</fullName>
    </recommendedName>
</protein>
<keyword evidence="4" id="KW-1185">Reference proteome</keyword>
<gene>
    <name evidence="3" type="ORF">LNINA_LOCUS13015</name>
</gene>
<dbReference type="Proteomes" id="UP001497472">
    <property type="component" value="Unassembled WGS sequence"/>
</dbReference>
<proteinExistence type="predicted"/>
<evidence type="ECO:0000259" key="2">
    <source>
        <dbReference type="SMART" id="SM00690"/>
    </source>
</evidence>
<dbReference type="EMBL" id="CAVLEF010000265">
    <property type="protein sequence ID" value="CAK1554071.1"/>
    <property type="molecule type" value="Genomic_DNA"/>
</dbReference>
<dbReference type="GO" id="GO:0040003">
    <property type="term" value="P:chitin-based cuticle development"/>
    <property type="evidence" value="ECO:0007669"/>
    <property type="project" value="TreeGrafter"/>
</dbReference>
<dbReference type="PANTHER" id="PTHR31927">
    <property type="entry name" value="FI07246P-RELATED-RELATED"/>
    <property type="match status" value="1"/>
</dbReference>
<dbReference type="PANTHER" id="PTHR31927:SF16">
    <property type="entry name" value="LP07342P"/>
    <property type="match status" value="1"/>
</dbReference>
<name>A0AAV1JZ20_9NEOP</name>
<reference evidence="3 4" key="1">
    <citation type="submission" date="2023-11" db="EMBL/GenBank/DDBJ databases">
        <authorList>
            <person name="Okamura Y."/>
        </authorList>
    </citation>
    <scope>NUCLEOTIDE SEQUENCE [LARGE SCALE GENOMIC DNA]</scope>
</reference>
<dbReference type="InterPro" id="IPR004145">
    <property type="entry name" value="DUF243"/>
</dbReference>
<feature type="chain" id="PRO_5043863964" description="DUF243 domain-containing protein" evidence="1">
    <location>
        <begin position="19"/>
        <end position="268"/>
    </location>
</feature>
<accession>A0AAV1JZ20</accession>
<evidence type="ECO:0000256" key="1">
    <source>
        <dbReference type="SAM" id="SignalP"/>
    </source>
</evidence>
<sequence length="268" mass="30501">MAWLSVVFGLSVVTSVYSGSNGYFYPKPGVAFEYSNPIQSGQIFQKTVSFSVSDEYNSDSQNVGGENALNLQVSDGNFKVQSYQYNPQSEENVSYKNVYNTFNFDNNDLLDNRQVDSQPVQNPVSTLNANQDAVRQEQSRLIDERNLSSLRTPVVTKHIYFHVPPTDTEEYVRVTPPQPRKAYKILFITLPTQKQNTIANRKEEKTLIYVLVQKPEDGHFLQQPPKLSEHEVVFVKYRGRPSLGREQLGQVVEIPRRNAQPNSQGQGY</sequence>
<dbReference type="SMART" id="SM00690">
    <property type="entry name" value="DM5"/>
    <property type="match status" value="1"/>
</dbReference>
<dbReference type="GO" id="GO:0062129">
    <property type="term" value="C:chitin-based extracellular matrix"/>
    <property type="evidence" value="ECO:0007669"/>
    <property type="project" value="TreeGrafter"/>
</dbReference>
<feature type="signal peptide" evidence="1">
    <location>
        <begin position="1"/>
        <end position="18"/>
    </location>
</feature>
<dbReference type="Pfam" id="PF03103">
    <property type="entry name" value="DUF243"/>
    <property type="match status" value="1"/>
</dbReference>
<keyword evidence="1" id="KW-0732">Signal</keyword>